<sequence>MAWNLNNPKEQAEYGIELALARRKYEYYFTLSHENRYKLYPHVKLICSYLQRIINGEKLFLCVEMPPRHGKSASITETFPSYYLMKNPDKEVMMAAYSEDLYTKFGRKNRDKFMVYAPQMFSLQLSQQTSSVSDWGIKGHSGGMYSTSILSGATGRGADLLIIDDPIKNAQEAMSKTIRDKIWEEWQSTFSTRLHADSSCIVIMTRWSDDDLIGRLLKQKARPWIELKLPAVCTESDDLLGREIGDTLAPQKPLSYDKAWAEQTKKSVGARTWAALYQQNPIPEGGGVFKPDWLRYYVPNEQIKHQLGLDDSVAILPRFLDTQIQSWDATFKSKENDDYVAGQVWGARGADRYLLHREHARMDFTQTLNAIRRVTKMYPKASRKFIEDKANGPAIINTLQHEIGGIIPVEPQGGKEVRAYAVTAQFEAGNIYIPHPAWRPEIDDYITELTSFPTAAHDDEVDSTTQGLTYMEKSNNLFARYGM</sequence>
<dbReference type="Pfam" id="PF03237">
    <property type="entry name" value="Terminase_6N"/>
    <property type="match status" value="1"/>
</dbReference>
<dbReference type="NCBIfam" id="TIGR01630">
    <property type="entry name" value="psiM2_ORF9"/>
    <property type="match status" value="1"/>
</dbReference>
<dbReference type="PATRIC" id="fig|1423739.3.peg.2826"/>
<protein>
    <submittedName>
        <fullName evidence="3">Phage protein</fullName>
    </submittedName>
</protein>
<dbReference type="AlphaFoldDB" id="A0A0R1SK90"/>
<accession>A0A0R1SK90</accession>
<dbReference type="STRING" id="1423739.FC85_GL002725"/>
<dbReference type="RefSeq" id="WP_057864303.1">
    <property type="nucleotide sequence ID" value="NZ_AZEY01000034.1"/>
</dbReference>
<feature type="domain" description="Terminase large subunit gp17-like C-terminal" evidence="2">
    <location>
        <begin position="326"/>
        <end position="468"/>
    </location>
</feature>
<dbReference type="InterPro" id="IPR035421">
    <property type="entry name" value="Terminase_6C"/>
</dbReference>
<dbReference type="InterPro" id="IPR006517">
    <property type="entry name" value="Phage_terminase_lsu-like_C"/>
</dbReference>
<dbReference type="EMBL" id="AZEY01000034">
    <property type="protein sequence ID" value="KRL67130.1"/>
    <property type="molecule type" value="Genomic_DNA"/>
</dbReference>
<comment type="caution">
    <text evidence="3">The sequence shown here is derived from an EMBL/GenBank/DDBJ whole genome shotgun (WGS) entry which is preliminary data.</text>
</comment>
<evidence type="ECO:0000259" key="2">
    <source>
        <dbReference type="Pfam" id="PF17289"/>
    </source>
</evidence>
<evidence type="ECO:0000313" key="4">
    <source>
        <dbReference type="Proteomes" id="UP000052013"/>
    </source>
</evidence>
<organism evidence="3 4">
    <name type="scientific">Lentilactobacillus diolivorans DSM 14421</name>
    <dbReference type="NCBI Taxonomy" id="1423739"/>
    <lineage>
        <taxon>Bacteria</taxon>
        <taxon>Bacillati</taxon>
        <taxon>Bacillota</taxon>
        <taxon>Bacilli</taxon>
        <taxon>Lactobacillales</taxon>
        <taxon>Lactobacillaceae</taxon>
        <taxon>Lentilactobacillus</taxon>
    </lineage>
</organism>
<dbReference type="Proteomes" id="UP000052013">
    <property type="component" value="Unassembled WGS sequence"/>
</dbReference>
<evidence type="ECO:0000313" key="3">
    <source>
        <dbReference type="EMBL" id="KRL67130.1"/>
    </source>
</evidence>
<name>A0A0R1SK90_9LACO</name>
<keyword evidence="1" id="KW-1188">Viral release from host cell</keyword>
<dbReference type="Pfam" id="PF17289">
    <property type="entry name" value="Terminase_6C"/>
    <property type="match status" value="1"/>
</dbReference>
<gene>
    <name evidence="3" type="ORF">FC85_GL002725</name>
</gene>
<reference evidence="3 4" key="1">
    <citation type="journal article" date="2015" name="Genome Announc.">
        <title>Expanding the biotechnology potential of lactobacilli through comparative genomics of 213 strains and associated genera.</title>
        <authorList>
            <person name="Sun Z."/>
            <person name="Harris H.M."/>
            <person name="McCann A."/>
            <person name="Guo C."/>
            <person name="Argimon S."/>
            <person name="Zhang W."/>
            <person name="Yang X."/>
            <person name="Jeffery I.B."/>
            <person name="Cooney J.C."/>
            <person name="Kagawa T.F."/>
            <person name="Liu W."/>
            <person name="Song Y."/>
            <person name="Salvetti E."/>
            <person name="Wrobel A."/>
            <person name="Rasinkangas P."/>
            <person name="Parkhill J."/>
            <person name="Rea M.C."/>
            <person name="O'Sullivan O."/>
            <person name="Ritari J."/>
            <person name="Douillard F.P."/>
            <person name="Paul Ross R."/>
            <person name="Yang R."/>
            <person name="Briner A.E."/>
            <person name="Felis G.E."/>
            <person name="de Vos W.M."/>
            <person name="Barrangou R."/>
            <person name="Klaenhammer T.R."/>
            <person name="Caufield P.W."/>
            <person name="Cui Y."/>
            <person name="Zhang H."/>
            <person name="O'Toole P.W."/>
        </authorList>
    </citation>
    <scope>NUCLEOTIDE SEQUENCE [LARGE SCALE GENOMIC DNA]</scope>
    <source>
        <strain evidence="3 4">DSM 14421</strain>
    </source>
</reference>
<evidence type="ECO:0000256" key="1">
    <source>
        <dbReference type="ARBA" id="ARBA00022612"/>
    </source>
</evidence>
<proteinExistence type="predicted"/>